<proteinExistence type="predicted"/>
<gene>
    <name evidence="1" type="ORF">PoB_006140200</name>
</gene>
<evidence type="ECO:0000313" key="2">
    <source>
        <dbReference type="Proteomes" id="UP000735302"/>
    </source>
</evidence>
<dbReference type="Proteomes" id="UP000735302">
    <property type="component" value="Unassembled WGS sequence"/>
</dbReference>
<sequence length="84" mass="9864">MAIRTETDREWLSKRKEIKEIIIPKEQPHVFLYVVRTWLESSYIQPVPRDLPFLAIADCQDSLSDKPRYEGQSIIDSQPHPVKS</sequence>
<dbReference type="AlphaFoldDB" id="A0AAV4CSM8"/>
<evidence type="ECO:0000313" key="1">
    <source>
        <dbReference type="EMBL" id="GFO34897.1"/>
    </source>
</evidence>
<dbReference type="EMBL" id="BLXT01006948">
    <property type="protein sequence ID" value="GFO34897.1"/>
    <property type="molecule type" value="Genomic_DNA"/>
</dbReference>
<name>A0AAV4CSM8_9GAST</name>
<keyword evidence="2" id="KW-1185">Reference proteome</keyword>
<protein>
    <submittedName>
        <fullName evidence="1">Uncharacterized protein</fullName>
    </submittedName>
</protein>
<accession>A0AAV4CSM8</accession>
<reference evidence="1 2" key="1">
    <citation type="journal article" date="2021" name="Elife">
        <title>Chloroplast acquisition without the gene transfer in kleptoplastic sea slugs, Plakobranchus ocellatus.</title>
        <authorList>
            <person name="Maeda T."/>
            <person name="Takahashi S."/>
            <person name="Yoshida T."/>
            <person name="Shimamura S."/>
            <person name="Takaki Y."/>
            <person name="Nagai Y."/>
            <person name="Toyoda A."/>
            <person name="Suzuki Y."/>
            <person name="Arimoto A."/>
            <person name="Ishii H."/>
            <person name="Satoh N."/>
            <person name="Nishiyama T."/>
            <person name="Hasebe M."/>
            <person name="Maruyama T."/>
            <person name="Minagawa J."/>
            <person name="Obokata J."/>
            <person name="Shigenobu S."/>
        </authorList>
    </citation>
    <scope>NUCLEOTIDE SEQUENCE [LARGE SCALE GENOMIC DNA]</scope>
</reference>
<organism evidence="1 2">
    <name type="scientific">Plakobranchus ocellatus</name>
    <dbReference type="NCBI Taxonomy" id="259542"/>
    <lineage>
        <taxon>Eukaryota</taxon>
        <taxon>Metazoa</taxon>
        <taxon>Spiralia</taxon>
        <taxon>Lophotrochozoa</taxon>
        <taxon>Mollusca</taxon>
        <taxon>Gastropoda</taxon>
        <taxon>Heterobranchia</taxon>
        <taxon>Euthyneura</taxon>
        <taxon>Panpulmonata</taxon>
        <taxon>Sacoglossa</taxon>
        <taxon>Placobranchoidea</taxon>
        <taxon>Plakobranchidae</taxon>
        <taxon>Plakobranchus</taxon>
    </lineage>
</organism>
<comment type="caution">
    <text evidence="1">The sequence shown here is derived from an EMBL/GenBank/DDBJ whole genome shotgun (WGS) entry which is preliminary data.</text>
</comment>